<proteinExistence type="predicted"/>
<feature type="compositionally biased region" description="Basic residues" evidence="1">
    <location>
        <begin position="170"/>
        <end position="181"/>
    </location>
</feature>
<dbReference type="Proteomes" id="UP000502260">
    <property type="component" value="Chromosome"/>
</dbReference>
<evidence type="ECO:0000256" key="1">
    <source>
        <dbReference type="SAM" id="MobiDB-lite"/>
    </source>
</evidence>
<evidence type="ECO:0008006" key="4">
    <source>
        <dbReference type="Google" id="ProtNLM"/>
    </source>
</evidence>
<dbReference type="EMBL" id="AP022853">
    <property type="protein sequence ID" value="BCB26397.1"/>
    <property type="molecule type" value="Genomic_DNA"/>
</dbReference>
<name>A0A6F8VBA9_9PROT</name>
<evidence type="ECO:0000313" key="2">
    <source>
        <dbReference type="EMBL" id="BCB26397.1"/>
    </source>
</evidence>
<reference evidence="3" key="1">
    <citation type="submission" date="2020-03" db="EMBL/GenBank/DDBJ databases">
        <title>Complete genome sequence of sulfur-oxidizing bacterium skT11.</title>
        <authorList>
            <person name="Kanda M."/>
            <person name="Kojima H."/>
            <person name="Fukui M."/>
        </authorList>
    </citation>
    <scope>NUCLEOTIDE SEQUENCE [LARGE SCALE GENOMIC DNA]</scope>
    <source>
        <strain evidence="3">skT11</strain>
    </source>
</reference>
<evidence type="ECO:0000313" key="3">
    <source>
        <dbReference type="Proteomes" id="UP000502260"/>
    </source>
</evidence>
<feature type="compositionally biased region" description="Low complexity" evidence="1">
    <location>
        <begin position="182"/>
        <end position="192"/>
    </location>
</feature>
<keyword evidence="3" id="KW-1185">Reference proteome</keyword>
<dbReference type="KEGG" id="slac:SKTS_12830"/>
<accession>A0A6F8VBA9</accession>
<dbReference type="RefSeq" id="WP_173062056.1">
    <property type="nucleotide sequence ID" value="NZ_AP022853.1"/>
</dbReference>
<protein>
    <recommendedName>
        <fullName evidence="4">Peptidase C39 domain-containing protein</fullName>
    </recommendedName>
</protein>
<dbReference type="AlphaFoldDB" id="A0A6F8VBA9"/>
<sequence length="246" mass="26113">MPLKLVTQANLTDCGLACVAIVAGKSLDAVLRVAIKECGYPKDGPHTTSDENLFKLLDHFGIKYGKKQKVRTVEALPPVAILETRKMPSTGNSHLVVFERAADGDERALDPGWWLKQQVRRDWNRIKLDTFIPILLGNESASKKGSKATKAPAAEVAAVETQPEVLVASKSKKVSKPKKQPAKTAAKKVTPATDDRPANAEAVAEPPSNGPATGLAEEWGENVAASEIGETAIVAATSEDGSNDAA</sequence>
<gene>
    <name evidence="2" type="ORF">SKTS_12830</name>
</gene>
<organism evidence="2 3">
    <name type="scientific">Sulfurimicrobium lacus</name>
    <dbReference type="NCBI Taxonomy" id="2715678"/>
    <lineage>
        <taxon>Bacteria</taxon>
        <taxon>Pseudomonadati</taxon>
        <taxon>Pseudomonadota</taxon>
        <taxon>Betaproteobacteria</taxon>
        <taxon>Nitrosomonadales</taxon>
        <taxon>Sulfuricellaceae</taxon>
        <taxon>Sulfurimicrobium</taxon>
    </lineage>
</organism>
<feature type="region of interest" description="Disordered" evidence="1">
    <location>
        <begin position="168"/>
        <end position="219"/>
    </location>
</feature>